<accession>A0A366IVN5</accession>
<proteinExistence type="predicted"/>
<feature type="signal peptide" evidence="4">
    <location>
        <begin position="1"/>
        <end position="32"/>
    </location>
</feature>
<dbReference type="Proteomes" id="UP000252792">
    <property type="component" value="Unassembled WGS sequence"/>
</dbReference>
<dbReference type="EMBL" id="QNSE01000017">
    <property type="protein sequence ID" value="RBP78627.1"/>
    <property type="molecule type" value="Genomic_DNA"/>
</dbReference>
<feature type="domain" description="Secretin/TonB short N-terminal" evidence="5">
    <location>
        <begin position="64"/>
        <end position="115"/>
    </location>
</feature>
<feature type="chain" id="PRO_5017016397" evidence="4">
    <location>
        <begin position="33"/>
        <end position="167"/>
    </location>
</feature>
<sequence length="167" mass="18012">MKQQKNSTFKPLMLAIPLSVYTALYSVTPAIAADSTTKVDIRTYSIPAGSLDSVLNQFALAADVSLSINSALTAGKRSSGLNGNFTPNDALAKILANTNLVAQQNQNGSYILKSEHSDDGFNLSTITIEDNNSTSNMSARDQKGYDDVYDRNSSTAYVGKTELERFK</sequence>
<dbReference type="AlphaFoldDB" id="A0A366IVN5"/>
<evidence type="ECO:0000256" key="4">
    <source>
        <dbReference type="SAM" id="SignalP"/>
    </source>
</evidence>
<dbReference type="Pfam" id="PF07660">
    <property type="entry name" value="STN"/>
    <property type="match status" value="1"/>
</dbReference>
<dbReference type="InterPro" id="IPR011662">
    <property type="entry name" value="Secretin/TonB_short_N"/>
</dbReference>
<name>A0A366IVN5_9GAMM</name>
<dbReference type="SMART" id="SM00965">
    <property type="entry name" value="STN"/>
    <property type="match status" value="1"/>
</dbReference>
<dbReference type="Gene3D" id="3.55.50.30">
    <property type="match status" value="1"/>
</dbReference>
<organism evidence="6 7">
    <name type="scientific">Marinomonas rhizomae</name>
    <dbReference type="NCBI Taxonomy" id="491948"/>
    <lineage>
        <taxon>Bacteria</taxon>
        <taxon>Pseudomonadati</taxon>
        <taxon>Pseudomonadota</taxon>
        <taxon>Gammaproteobacteria</taxon>
        <taxon>Oceanospirillales</taxon>
        <taxon>Oceanospirillaceae</taxon>
        <taxon>Marinomonas</taxon>
    </lineage>
</organism>
<keyword evidence="4" id="KW-0732">Signal</keyword>
<reference evidence="6 7" key="1">
    <citation type="submission" date="2018-06" db="EMBL/GenBank/DDBJ databases">
        <title>Genomic Encyclopedia of Type Strains, Phase III (KMG-III): the genomes of soil and plant-associated and newly described type strains.</title>
        <authorList>
            <person name="Whitman W."/>
        </authorList>
    </citation>
    <scope>NUCLEOTIDE SEQUENCE [LARGE SCALE GENOMIC DNA]</scope>
    <source>
        <strain evidence="6 7">CECT 7377</strain>
    </source>
</reference>
<keyword evidence="1" id="KW-0813">Transport</keyword>
<keyword evidence="2" id="KW-0472">Membrane</keyword>
<evidence type="ECO:0000256" key="3">
    <source>
        <dbReference type="ARBA" id="ARBA00023237"/>
    </source>
</evidence>
<dbReference type="RefSeq" id="WP_181799892.1">
    <property type="nucleotide sequence ID" value="NZ_QNSE01000017.1"/>
</dbReference>
<comment type="caution">
    <text evidence="6">The sequence shown here is derived from an EMBL/GenBank/DDBJ whole genome shotgun (WGS) entry which is preliminary data.</text>
</comment>
<evidence type="ECO:0000256" key="1">
    <source>
        <dbReference type="ARBA" id="ARBA00022448"/>
    </source>
</evidence>
<keyword evidence="3" id="KW-0998">Cell outer membrane</keyword>
<evidence type="ECO:0000256" key="2">
    <source>
        <dbReference type="ARBA" id="ARBA00023136"/>
    </source>
</evidence>
<dbReference type="GO" id="GO:0019867">
    <property type="term" value="C:outer membrane"/>
    <property type="evidence" value="ECO:0007669"/>
    <property type="project" value="InterPro"/>
</dbReference>
<protein>
    <submittedName>
        <fullName evidence="6">Secretin/TonB-like protein</fullName>
    </submittedName>
</protein>
<keyword evidence="7" id="KW-1185">Reference proteome</keyword>
<gene>
    <name evidence="6" type="ORF">DFP80_1171</name>
</gene>
<evidence type="ECO:0000259" key="5">
    <source>
        <dbReference type="SMART" id="SM00965"/>
    </source>
</evidence>
<evidence type="ECO:0000313" key="7">
    <source>
        <dbReference type="Proteomes" id="UP000252792"/>
    </source>
</evidence>
<feature type="non-terminal residue" evidence="6">
    <location>
        <position position="167"/>
    </location>
</feature>
<evidence type="ECO:0000313" key="6">
    <source>
        <dbReference type="EMBL" id="RBP78627.1"/>
    </source>
</evidence>